<reference evidence="9" key="1">
    <citation type="submission" date="2022-04" db="EMBL/GenBank/DDBJ databases">
        <title>Carnegiea gigantea Genome sequencing and assembly v2.</title>
        <authorList>
            <person name="Copetti D."/>
            <person name="Sanderson M.J."/>
            <person name="Burquez A."/>
            <person name="Wojciechowski M.F."/>
        </authorList>
    </citation>
    <scope>NUCLEOTIDE SEQUENCE</scope>
    <source>
        <strain evidence="9">SGP5-SGP5p</strain>
        <tissue evidence="9">Aerial part</tissue>
    </source>
</reference>
<dbReference type="InterPro" id="IPR013083">
    <property type="entry name" value="Znf_RING/FYVE/PHD"/>
</dbReference>
<dbReference type="SUPFAM" id="SSF57850">
    <property type="entry name" value="RING/U-box"/>
    <property type="match status" value="1"/>
</dbReference>
<dbReference type="Gene3D" id="3.10.20.90">
    <property type="entry name" value="Phosphatidylinositol 3-kinase Catalytic Subunit, Chain A, domain 1"/>
    <property type="match status" value="1"/>
</dbReference>
<dbReference type="CDD" id="cd16620">
    <property type="entry name" value="vRING-HC-C4C4_RBBP6"/>
    <property type="match status" value="1"/>
</dbReference>
<evidence type="ECO:0000256" key="1">
    <source>
        <dbReference type="ARBA" id="ARBA00004123"/>
    </source>
</evidence>
<dbReference type="Proteomes" id="UP001153076">
    <property type="component" value="Unassembled WGS sequence"/>
</dbReference>
<dbReference type="GO" id="GO:0008270">
    <property type="term" value="F:zinc ion binding"/>
    <property type="evidence" value="ECO:0007669"/>
    <property type="project" value="UniProtKB-KW"/>
</dbReference>
<evidence type="ECO:0000259" key="8">
    <source>
        <dbReference type="PROSITE" id="PS51282"/>
    </source>
</evidence>
<sequence length="465" mass="51348">MAVRFKFRSSSTFDSIDIGNQPFISIRDLKSEIVKKKHLNLSQDFDLVFSDSLSGQEYKDDSIKIPSGSSVIIKRVPTASTPSLRHFVITSVIAPINIKLLLALRSSIMAGHDKNIREMRVKAGDASAGCFDGRVVNHANIIEPPAQNVGVSGLVDFGVDLCPLPDDNLPGLGNLQSTKTPAEDFMVARCSEELLVRCNELDATYRCQHSSKDSSANEVSTLVMQSKPKTEEQAELGRTLPPNHLALEKNNMPSELKCFLCKDFFKEAVMIPCCQHSFCEKCIRPALAEHAKCPMCSSTKCKAEDLLPNVSLRQAIERFLESQLLLNGSENDLHRYAPDGESGIQVKELSYAATVKKRGLQLNCSATRRSNQLLQNNLHHPAHLADMKCERVALGDGTEFEGENEPQNVIQTDQQEADSCMKQNQPCVATQGGERNFPAHSRLPRVSTGNFMLIVSVTCVIGKRY</sequence>
<dbReference type="OrthoDB" id="106784at2759"/>
<gene>
    <name evidence="9" type="ORF">Cgig2_016280</name>
</gene>
<comment type="subcellular location">
    <subcellularLocation>
        <location evidence="1">Nucleus</location>
    </subcellularLocation>
</comment>
<dbReference type="PROSITE" id="PS00518">
    <property type="entry name" value="ZF_RING_1"/>
    <property type="match status" value="1"/>
</dbReference>
<accession>A0A9Q1QI92</accession>
<dbReference type="EMBL" id="JAKOGI010000133">
    <property type="protein sequence ID" value="KAJ8442814.1"/>
    <property type="molecule type" value="Genomic_DNA"/>
</dbReference>
<dbReference type="InterPro" id="IPR033489">
    <property type="entry name" value="RBBP6"/>
</dbReference>
<dbReference type="GO" id="GO:0006511">
    <property type="term" value="P:ubiquitin-dependent protein catabolic process"/>
    <property type="evidence" value="ECO:0007669"/>
    <property type="project" value="TreeGrafter"/>
</dbReference>
<dbReference type="Pfam" id="PF13923">
    <property type="entry name" value="zf-C3HC4_2"/>
    <property type="match status" value="1"/>
</dbReference>
<dbReference type="SMART" id="SM01180">
    <property type="entry name" value="DWNN"/>
    <property type="match status" value="1"/>
</dbReference>
<protein>
    <submittedName>
        <fullName evidence="9">Uncharacterized protein</fullName>
    </submittedName>
</protein>
<keyword evidence="10" id="KW-1185">Reference proteome</keyword>
<dbReference type="SMART" id="SM00184">
    <property type="entry name" value="RING"/>
    <property type="match status" value="1"/>
</dbReference>
<dbReference type="Pfam" id="PF08783">
    <property type="entry name" value="DWNN"/>
    <property type="match status" value="1"/>
</dbReference>
<evidence type="ECO:0000313" key="10">
    <source>
        <dbReference type="Proteomes" id="UP001153076"/>
    </source>
</evidence>
<evidence type="ECO:0000259" key="7">
    <source>
        <dbReference type="PROSITE" id="PS50089"/>
    </source>
</evidence>
<organism evidence="9 10">
    <name type="scientific">Carnegiea gigantea</name>
    <dbReference type="NCBI Taxonomy" id="171969"/>
    <lineage>
        <taxon>Eukaryota</taxon>
        <taxon>Viridiplantae</taxon>
        <taxon>Streptophyta</taxon>
        <taxon>Embryophyta</taxon>
        <taxon>Tracheophyta</taxon>
        <taxon>Spermatophyta</taxon>
        <taxon>Magnoliopsida</taxon>
        <taxon>eudicotyledons</taxon>
        <taxon>Gunneridae</taxon>
        <taxon>Pentapetalae</taxon>
        <taxon>Caryophyllales</taxon>
        <taxon>Cactineae</taxon>
        <taxon>Cactaceae</taxon>
        <taxon>Cactoideae</taxon>
        <taxon>Echinocereeae</taxon>
        <taxon>Carnegiea</taxon>
    </lineage>
</organism>
<feature type="domain" description="RING-type" evidence="7">
    <location>
        <begin position="258"/>
        <end position="297"/>
    </location>
</feature>
<dbReference type="Gene3D" id="3.30.40.10">
    <property type="entry name" value="Zinc/RING finger domain, C3HC4 (zinc finger)"/>
    <property type="match status" value="1"/>
</dbReference>
<dbReference type="GO" id="GO:0016567">
    <property type="term" value="P:protein ubiquitination"/>
    <property type="evidence" value="ECO:0007669"/>
    <property type="project" value="InterPro"/>
</dbReference>
<dbReference type="InterPro" id="IPR017907">
    <property type="entry name" value="Znf_RING_CS"/>
</dbReference>
<dbReference type="PROSITE" id="PS51282">
    <property type="entry name" value="DWNN"/>
    <property type="match status" value="1"/>
</dbReference>
<keyword evidence="3 6" id="KW-0863">Zinc-finger</keyword>
<dbReference type="GO" id="GO:0005634">
    <property type="term" value="C:nucleus"/>
    <property type="evidence" value="ECO:0007669"/>
    <property type="project" value="UniProtKB-SubCell"/>
</dbReference>
<dbReference type="GO" id="GO:0061630">
    <property type="term" value="F:ubiquitin protein ligase activity"/>
    <property type="evidence" value="ECO:0007669"/>
    <property type="project" value="InterPro"/>
</dbReference>
<evidence type="ECO:0000256" key="6">
    <source>
        <dbReference type="PROSITE-ProRule" id="PRU00175"/>
    </source>
</evidence>
<keyword evidence="4" id="KW-0862">Zinc</keyword>
<evidence type="ECO:0000313" key="9">
    <source>
        <dbReference type="EMBL" id="KAJ8442814.1"/>
    </source>
</evidence>
<keyword evidence="2" id="KW-0479">Metal-binding</keyword>
<evidence type="ECO:0000256" key="5">
    <source>
        <dbReference type="ARBA" id="ARBA00023242"/>
    </source>
</evidence>
<comment type="caution">
    <text evidence="9">The sequence shown here is derived from an EMBL/GenBank/DDBJ whole genome shotgun (WGS) entry which is preliminary data.</text>
</comment>
<evidence type="ECO:0000256" key="4">
    <source>
        <dbReference type="ARBA" id="ARBA00022833"/>
    </source>
</evidence>
<dbReference type="InterPro" id="IPR001841">
    <property type="entry name" value="Znf_RING"/>
</dbReference>
<evidence type="ECO:0000256" key="2">
    <source>
        <dbReference type="ARBA" id="ARBA00022723"/>
    </source>
</evidence>
<dbReference type="GO" id="GO:0006397">
    <property type="term" value="P:mRNA processing"/>
    <property type="evidence" value="ECO:0007669"/>
    <property type="project" value="InterPro"/>
</dbReference>
<name>A0A9Q1QI92_9CARY</name>
<dbReference type="PROSITE" id="PS50089">
    <property type="entry name" value="ZF_RING_2"/>
    <property type="match status" value="1"/>
</dbReference>
<evidence type="ECO:0000256" key="3">
    <source>
        <dbReference type="ARBA" id="ARBA00022771"/>
    </source>
</evidence>
<feature type="domain" description="DWNN" evidence="8">
    <location>
        <begin position="3"/>
        <end position="77"/>
    </location>
</feature>
<keyword evidence="5" id="KW-0539">Nucleus</keyword>
<dbReference type="PANTHER" id="PTHR15439:SF11">
    <property type="entry name" value="E3 UBIQUITIN LIGASE PQT3-LIKE ISOFORM X1"/>
    <property type="match status" value="1"/>
</dbReference>
<dbReference type="PANTHER" id="PTHR15439">
    <property type="entry name" value="RETINOBLASTOMA-BINDING PROTEIN 6"/>
    <property type="match status" value="1"/>
</dbReference>
<dbReference type="InterPro" id="IPR014891">
    <property type="entry name" value="DWNN_domain"/>
</dbReference>
<proteinExistence type="predicted"/>
<dbReference type="AlphaFoldDB" id="A0A9Q1QI92"/>